<accession>A0A8H5CYS2</accession>
<evidence type="ECO:0000256" key="3">
    <source>
        <dbReference type="ARBA" id="ARBA00004721"/>
    </source>
</evidence>
<dbReference type="GO" id="GO:0005506">
    <property type="term" value="F:iron ion binding"/>
    <property type="evidence" value="ECO:0007669"/>
    <property type="project" value="InterPro"/>
</dbReference>
<name>A0A8H5CYS2_9AGAR</name>
<dbReference type="InterPro" id="IPR036396">
    <property type="entry name" value="Cyt_P450_sf"/>
</dbReference>
<dbReference type="InterPro" id="IPR050121">
    <property type="entry name" value="Cytochrome_P450_monoxygenase"/>
</dbReference>
<proteinExistence type="inferred from homology"/>
<evidence type="ECO:0000256" key="6">
    <source>
        <dbReference type="ARBA" id="ARBA00022692"/>
    </source>
</evidence>
<evidence type="ECO:0000256" key="1">
    <source>
        <dbReference type="ARBA" id="ARBA00001971"/>
    </source>
</evidence>
<dbReference type="PRINTS" id="PR00385">
    <property type="entry name" value="P450"/>
</dbReference>
<feature type="transmembrane region" description="Helical" evidence="14">
    <location>
        <begin position="143"/>
        <end position="166"/>
    </location>
</feature>
<dbReference type="CDD" id="cd11069">
    <property type="entry name" value="CYP_FUM15-like"/>
    <property type="match status" value="1"/>
</dbReference>
<dbReference type="PRINTS" id="PR00465">
    <property type="entry name" value="EP450IV"/>
</dbReference>
<keyword evidence="8 14" id="KW-1133">Transmembrane helix</keyword>
<evidence type="ECO:0000256" key="9">
    <source>
        <dbReference type="ARBA" id="ARBA00023002"/>
    </source>
</evidence>
<feature type="transmembrane region" description="Helical" evidence="14">
    <location>
        <begin position="230"/>
        <end position="252"/>
    </location>
</feature>
<dbReference type="Pfam" id="PF00067">
    <property type="entry name" value="p450"/>
    <property type="match status" value="1"/>
</dbReference>
<keyword evidence="5 13" id="KW-0349">Heme</keyword>
<keyword evidence="6 14" id="KW-0812">Transmembrane</keyword>
<comment type="caution">
    <text evidence="15">The sequence shown here is derived from an EMBL/GenBank/DDBJ whole genome shotgun (WGS) entry which is preliminary data.</text>
</comment>
<keyword evidence="7 13" id="KW-0479">Metal-binding</keyword>
<dbReference type="GO" id="GO:0004497">
    <property type="term" value="F:monooxygenase activity"/>
    <property type="evidence" value="ECO:0007669"/>
    <property type="project" value="UniProtKB-KW"/>
</dbReference>
<protein>
    <recommendedName>
        <fullName evidence="17">Cytochrome P450</fullName>
    </recommendedName>
</protein>
<evidence type="ECO:0000256" key="13">
    <source>
        <dbReference type="PIRSR" id="PIRSR602403-1"/>
    </source>
</evidence>
<evidence type="ECO:0000256" key="10">
    <source>
        <dbReference type="ARBA" id="ARBA00023004"/>
    </source>
</evidence>
<evidence type="ECO:0000256" key="4">
    <source>
        <dbReference type="ARBA" id="ARBA00010617"/>
    </source>
</evidence>
<keyword evidence="16" id="KW-1185">Reference proteome</keyword>
<dbReference type="InterPro" id="IPR001128">
    <property type="entry name" value="Cyt_P450"/>
</dbReference>
<evidence type="ECO:0000256" key="12">
    <source>
        <dbReference type="ARBA" id="ARBA00023136"/>
    </source>
</evidence>
<evidence type="ECO:0008006" key="17">
    <source>
        <dbReference type="Google" id="ProtNLM"/>
    </source>
</evidence>
<comment type="pathway">
    <text evidence="3">Secondary metabolite biosynthesis; terpenoid biosynthesis.</text>
</comment>
<dbReference type="GO" id="GO:0020037">
    <property type="term" value="F:heme binding"/>
    <property type="evidence" value="ECO:0007669"/>
    <property type="project" value="InterPro"/>
</dbReference>
<keyword evidence="9" id="KW-0560">Oxidoreductase</keyword>
<keyword evidence="11" id="KW-0503">Monooxygenase</keyword>
<keyword evidence="12 14" id="KW-0472">Membrane</keyword>
<dbReference type="Gene3D" id="1.10.630.10">
    <property type="entry name" value="Cytochrome P450"/>
    <property type="match status" value="1"/>
</dbReference>
<feature type="transmembrane region" description="Helical" evidence="14">
    <location>
        <begin position="186"/>
        <end position="209"/>
    </location>
</feature>
<gene>
    <name evidence="15" type="ORF">D9756_008975</name>
</gene>
<feature type="binding site" description="axial binding residue" evidence="13">
    <location>
        <position position="730"/>
    </location>
    <ligand>
        <name>heme</name>
        <dbReference type="ChEBI" id="CHEBI:30413"/>
    </ligand>
    <ligandPart>
        <name>Fe</name>
        <dbReference type="ChEBI" id="CHEBI:18248"/>
    </ligandPart>
</feature>
<evidence type="ECO:0000256" key="11">
    <source>
        <dbReference type="ARBA" id="ARBA00023033"/>
    </source>
</evidence>
<reference evidence="15 16" key="1">
    <citation type="journal article" date="2020" name="ISME J.">
        <title>Uncovering the hidden diversity of litter-decomposition mechanisms in mushroom-forming fungi.</title>
        <authorList>
            <person name="Floudas D."/>
            <person name="Bentzer J."/>
            <person name="Ahren D."/>
            <person name="Johansson T."/>
            <person name="Persson P."/>
            <person name="Tunlid A."/>
        </authorList>
    </citation>
    <scope>NUCLEOTIDE SEQUENCE [LARGE SCALE GENOMIC DNA]</scope>
    <source>
        <strain evidence="15 16">CBS 146.42</strain>
    </source>
</reference>
<dbReference type="Proteomes" id="UP000559027">
    <property type="component" value="Unassembled WGS sequence"/>
</dbReference>
<evidence type="ECO:0000256" key="2">
    <source>
        <dbReference type="ARBA" id="ARBA00004370"/>
    </source>
</evidence>
<evidence type="ECO:0000256" key="5">
    <source>
        <dbReference type="ARBA" id="ARBA00022617"/>
    </source>
</evidence>
<evidence type="ECO:0000256" key="14">
    <source>
        <dbReference type="SAM" id="Phobius"/>
    </source>
</evidence>
<dbReference type="PANTHER" id="PTHR24305:SF166">
    <property type="entry name" value="CYTOCHROME P450 12A4, MITOCHONDRIAL-RELATED"/>
    <property type="match status" value="1"/>
</dbReference>
<evidence type="ECO:0000313" key="15">
    <source>
        <dbReference type="EMBL" id="KAF5349621.1"/>
    </source>
</evidence>
<evidence type="ECO:0000313" key="16">
    <source>
        <dbReference type="Proteomes" id="UP000559027"/>
    </source>
</evidence>
<evidence type="ECO:0000256" key="7">
    <source>
        <dbReference type="ARBA" id="ARBA00022723"/>
    </source>
</evidence>
<dbReference type="SUPFAM" id="SSF48264">
    <property type="entry name" value="Cytochrome P450"/>
    <property type="match status" value="1"/>
</dbReference>
<keyword evidence="10 13" id="KW-0408">Iron</keyword>
<comment type="subcellular location">
    <subcellularLocation>
        <location evidence="2">Membrane</location>
    </subcellularLocation>
</comment>
<dbReference type="GO" id="GO:0016705">
    <property type="term" value="F:oxidoreductase activity, acting on paired donors, with incorporation or reduction of molecular oxygen"/>
    <property type="evidence" value="ECO:0007669"/>
    <property type="project" value="InterPro"/>
</dbReference>
<comment type="similarity">
    <text evidence="4">Belongs to the cytochrome P450 family.</text>
</comment>
<dbReference type="OrthoDB" id="1470350at2759"/>
<comment type="cofactor">
    <cofactor evidence="1 13">
        <name>heme</name>
        <dbReference type="ChEBI" id="CHEBI:30413"/>
    </cofactor>
</comment>
<feature type="transmembrane region" description="Helical" evidence="14">
    <location>
        <begin position="57"/>
        <end position="78"/>
    </location>
</feature>
<organism evidence="15 16">
    <name type="scientific">Leucocoprinus leucothites</name>
    <dbReference type="NCBI Taxonomy" id="201217"/>
    <lineage>
        <taxon>Eukaryota</taxon>
        <taxon>Fungi</taxon>
        <taxon>Dikarya</taxon>
        <taxon>Basidiomycota</taxon>
        <taxon>Agaricomycotina</taxon>
        <taxon>Agaricomycetes</taxon>
        <taxon>Agaricomycetidae</taxon>
        <taxon>Agaricales</taxon>
        <taxon>Agaricineae</taxon>
        <taxon>Agaricaceae</taxon>
        <taxon>Leucocoprinus</taxon>
    </lineage>
</organism>
<feature type="transmembrane region" description="Helical" evidence="14">
    <location>
        <begin position="258"/>
        <end position="283"/>
    </location>
</feature>
<sequence>MSFTIQDVYYNMHVQLMYGIGLSIGILLTGGLISFGISCLFLLSGGHDSRTRKQHRLLRVYIVALLFLVIPFVVAEFINSNAFVIFYIHSTPSQADRTFGFLTFFVDLTPVLVGSLTDGLLVWRCYMVQRLALYHNPKRWQNIFWIFPACLWVVTAVTGCAVPPLVLFRTDARLPLLERLSSVLQATALISNVVLNIYAALFIAIRLLSYTKVVKTLVGGKADTSRYLDIVNILLESAAINVPITIAAAVGIGLGELFGYIITPVAVVGQAFASVIIIHQVALGRAFSQRQEEELVAQSRGSDRGNQPKEHNGTWVQIHLSPHLTMIGTGIWVIMSRLFTMDLKALNHIMMNSHIYEKPEESKSFLSMLVGDGVLVTEGAKHREQRRVMNPAFGASQIRELTEIFVEKALELRDVWAVDAKEREKTQARVNVMSGLSKMTLDVIGLAGFNYNFNSLSEQKNELNEAFSAMFSAGPGTPILIILRGLLGRFGFLVPLSGGGNKARKNARATMDRIGSQLLKESRAALQDVDGEKNERFGRRDLLSLLLKANMSTEIADHQRMSDEDVLAQVPTFLVAGHETTSNAATWALHSLSLQPDVQNKLREELFTIQTDNPTMDELNSLPYLDAVVRETLRVHAPVAGTIRVAVKDDVVPLATPFVDKKGSVRDSILVRKGQTVFVPILAVNRSEQLWGSDAREFKPERWESPPDAVSHIPGVWGHMLTFLGGPRACIGYRFSLVEIKALLFTLVRAFEFELGVAASQIGKRGMFVQRPYLISEPKAGNQMPLLVKPYVRVD</sequence>
<dbReference type="GO" id="GO:0016020">
    <property type="term" value="C:membrane"/>
    <property type="evidence" value="ECO:0007669"/>
    <property type="project" value="UniProtKB-SubCell"/>
</dbReference>
<evidence type="ECO:0000256" key="8">
    <source>
        <dbReference type="ARBA" id="ARBA00022989"/>
    </source>
</evidence>
<feature type="transmembrane region" description="Helical" evidence="14">
    <location>
        <begin position="20"/>
        <end position="45"/>
    </location>
</feature>
<feature type="transmembrane region" description="Helical" evidence="14">
    <location>
        <begin position="98"/>
        <end position="123"/>
    </location>
</feature>
<dbReference type="PANTHER" id="PTHR24305">
    <property type="entry name" value="CYTOCHROME P450"/>
    <property type="match status" value="1"/>
</dbReference>
<dbReference type="EMBL" id="JAACJO010000016">
    <property type="protein sequence ID" value="KAF5349621.1"/>
    <property type="molecule type" value="Genomic_DNA"/>
</dbReference>
<dbReference type="AlphaFoldDB" id="A0A8H5CYS2"/>
<dbReference type="InterPro" id="IPR002403">
    <property type="entry name" value="Cyt_P450_E_grp-IV"/>
</dbReference>